<reference evidence="5" key="1">
    <citation type="journal article" date="2019" name="Sci. Rep.">
        <title>Draft genome of Tanacetum cinerariifolium, the natural source of mosquito coil.</title>
        <authorList>
            <person name="Yamashiro T."/>
            <person name="Shiraishi A."/>
            <person name="Satake H."/>
            <person name="Nakayama K."/>
        </authorList>
    </citation>
    <scope>NUCLEOTIDE SEQUENCE</scope>
</reference>
<keyword evidence="1" id="KW-0862">Zinc</keyword>
<organism evidence="5">
    <name type="scientific">Tanacetum cinerariifolium</name>
    <name type="common">Dalmatian daisy</name>
    <name type="synonym">Chrysanthemum cinerariifolium</name>
    <dbReference type="NCBI Taxonomy" id="118510"/>
    <lineage>
        <taxon>Eukaryota</taxon>
        <taxon>Viridiplantae</taxon>
        <taxon>Streptophyta</taxon>
        <taxon>Embryophyta</taxon>
        <taxon>Tracheophyta</taxon>
        <taxon>Spermatophyta</taxon>
        <taxon>Magnoliopsida</taxon>
        <taxon>eudicotyledons</taxon>
        <taxon>Gunneridae</taxon>
        <taxon>Pentapetalae</taxon>
        <taxon>asterids</taxon>
        <taxon>campanulids</taxon>
        <taxon>Asterales</taxon>
        <taxon>Asteraceae</taxon>
        <taxon>Asteroideae</taxon>
        <taxon>Anthemideae</taxon>
        <taxon>Anthemidinae</taxon>
        <taxon>Tanacetum</taxon>
    </lineage>
</organism>
<protein>
    <recommendedName>
        <fullName evidence="4">CCHC-type domain-containing protein</fullName>
    </recommendedName>
</protein>
<dbReference type="InterPro" id="IPR036875">
    <property type="entry name" value="Znf_CCHC_sf"/>
</dbReference>
<evidence type="ECO:0000256" key="1">
    <source>
        <dbReference type="PROSITE-ProRule" id="PRU00047"/>
    </source>
</evidence>
<gene>
    <name evidence="5" type="ORF">Tci_853105</name>
</gene>
<dbReference type="GO" id="GO:0008270">
    <property type="term" value="F:zinc ion binding"/>
    <property type="evidence" value="ECO:0007669"/>
    <property type="project" value="UniProtKB-KW"/>
</dbReference>
<feature type="coiled-coil region" evidence="2">
    <location>
        <begin position="127"/>
        <end position="154"/>
    </location>
</feature>
<dbReference type="AlphaFoldDB" id="A0A699R650"/>
<sequence length="164" mass="18850">MNGSDTNGYGKTKVECFNCHKMGYFARECRSPRNQESRPRNQNSSKKTVNVEDTSSKAMVAIDEAGFDWSYMADDEVPTNMALIDFSDLERSSFCRRQLVFYKKNEVVFCDQIDVLKRNASFRDSEITTLNLQIEKLKKEKESNQIKIDNFENASKSLDKLIGS</sequence>
<keyword evidence="2" id="KW-0175">Coiled coil</keyword>
<proteinExistence type="predicted"/>
<dbReference type="InterPro" id="IPR001878">
    <property type="entry name" value="Znf_CCHC"/>
</dbReference>
<feature type="domain" description="CCHC-type" evidence="4">
    <location>
        <begin position="16"/>
        <end position="31"/>
    </location>
</feature>
<accession>A0A699R650</accession>
<evidence type="ECO:0000256" key="3">
    <source>
        <dbReference type="SAM" id="MobiDB-lite"/>
    </source>
</evidence>
<keyword evidence="1" id="KW-0863">Zinc-finger</keyword>
<dbReference type="Gene3D" id="4.10.60.10">
    <property type="entry name" value="Zinc finger, CCHC-type"/>
    <property type="match status" value="1"/>
</dbReference>
<evidence type="ECO:0000259" key="4">
    <source>
        <dbReference type="PROSITE" id="PS50158"/>
    </source>
</evidence>
<dbReference type="EMBL" id="BKCJ011078437">
    <property type="protein sequence ID" value="GFC81135.1"/>
    <property type="molecule type" value="Genomic_DNA"/>
</dbReference>
<evidence type="ECO:0000313" key="5">
    <source>
        <dbReference type="EMBL" id="GFC81135.1"/>
    </source>
</evidence>
<feature type="compositionally biased region" description="Polar residues" evidence="3">
    <location>
        <begin position="40"/>
        <end position="53"/>
    </location>
</feature>
<dbReference type="GO" id="GO:0003676">
    <property type="term" value="F:nucleic acid binding"/>
    <property type="evidence" value="ECO:0007669"/>
    <property type="project" value="InterPro"/>
</dbReference>
<dbReference type="PROSITE" id="PS50158">
    <property type="entry name" value="ZF_CCHC"/>
    <property type="match status" value="1"/>
</dbReference>
<evidence type="ECO:0000256" key="2">
    <source>
        <dbReference type="SAM" id="Coils"/>
    </source>
</evidence>
<feature type="compositionally biased region" description="Basic and acidic residues" evidence="3">
    <location>
        <begin position="30"/>
        <end position="39"/>
    </location>
</feature>
<keyword evidence="1" id="KW-0479">Metal-binding</keyword>
<comment type="caution">
    <text evidence="5">The sequence shown here is derived from an EMBL/GenBank/DDBJ whole genome shotgun (WGS) entry which is preliminary data.</text>
</comment>
<dbReference type="SUPFAM" id="SSF57756">
    <property type="entry name" value="Retrovirus zinc finger-like domains"/>
    <property type="match status" value="1"/>
</dbReference>
<name>A0A699R650_TANCI</name>
<feature type="region of interest" description="Disordered" evidence="3">
    <location>
        <begin position="30"/>
        <end position="53"/>
    </location>
</feature>